<reference evidence="4" key="2">
    <citation type="submission" date="2021-04" db="EMBL/GenBank/DDBJ databases">
        <authorList>
            <person name="Gilroy R."/>
        </authorList>
    </citation>
    <scope>NUCLEOTIDE SEQUENCE</scope>
    <source>
        <strain evidence="4">CHK33-7979</strain>
    </source>
</reference>
<keyword evidence="1" id="KW-0378">Hydrolase</keyword>
<dbReference type="GO" id="GO:0016798">
    <property type="term" value="F:hydrolase activity, acting on glycosyl bonds"/>
    <property type="evidence" value="ECO:0007669"/>
    <property type="project" value="UniProtKB-KW"/>
</dbReference>
<dbReference type="PANTHER" id="PTHR43101">
    <property type="entry name" value="BETA-FRUCTOSIDASE"/>
    <property type="match status" value="1"/>
</dbReference>
<evidence type="ECO:0000313" key="5">
    <source>
        <dbReference type="Proteomes" id="UP000886824"/>
    </source>
</evidence>
<dbReference type="InterPro" id="IPR023296">
    <property type="entry name" value="Glyco_hydro_beta-prop_sf"/>
</dbReference>
<protein>
    <submittedName>
        <fullName evidence="4">GH32 C-terminal domain-containing protein</fullName>
    </submittedName>
</protein>
<dbReference type="PANTHER" id="PTHR43101:SF1">
    <property type="entry name" value="BETA-FRUCTOSIDASE"/>
    <property type="match status" value="1"/>
</dbReference>
<proteinExistence type="predicted"/>
<evidence type="ECO:0000259" key="3">
    <source>
        <dbReference type="Pfam" id="PF08244"/>
    </source>
</evidence>
<dbReference type="Gene3D" id="2.60.120.560">
    <property type="entry name" value="Exo-inulinase, domain 1"/>
    <property type="match status" value="1"/>
</dbReference>
<sequence>MAGAKPAHCRWFGQMTLPRELFLRDGRLCQRPVRELDACRGERILHQNIPVCGEVNLPGVQGRILDMIVTIRPTGSEGYRWFRIHVAKDGTHDTILRYKPNESTLKIDRTRSGLPHDIVHTRSFLVRPQGGALKLRIILDRFSVEVFVNDGEQAASSVIYTRQEADAITFEADGQAMIDVEKYDLTV</sequence>
<organism evidence="4 5">
    <name type="scientific">Candidatus Intestinimonas merdavium</name>
    <dbReference type="NCBI Taxonomy" id="2838622"/>
    <lineage>
        <taxon>Bacteria</taxon>
        <taxon>Bacillati</taxon>
        <taxon>Bacillota</taxon>
        <taxon>Clostridia</taxon>
        <taxon>Eubacteriales</taxon>
        <taxon>Intestinimonas</taxon>
    </lineage>
</organism>
<dbReference type="InterPro" id="IPR051214">
    <property type="entry name" value="GH32_Enzymes"/>
</dbReference>
<dbReference type="InterPro" id="IPR013189">
    <property type="entry name" value="Glyco_hydro_32_C"/>
</dbReference>
<feature type="domain" description="Glycosyl hydrolase family 32 C-terminal" evidence="3">
    <location>
        <begin position="56"/>
        <end position="176"/>
    </location>
</feature>
<evidence type="ECO:0000313" key="4">
    <source>
        <dbReference type="EMBL" id="HIY73403.1"/>
    </source>
</evidence>
<dbReference type="EMBL" id="DXCX01000055">
    <property type="protein sequence ID" value="HIY73403.1"/>
    <property type="molecule type" value="Genomic_DNA"/>
</dbReference>
<keyword evidence="2" id="KW-0326">Glycosidase</keyword>
<dbReference type="AlphaFoldDB" id="A0A9D1Z4T1"/>
<name>A0A9D1Z4T1_9FIRM</name>
<comment type="caution">
    <text evidence="4">The sequence shown here is derived from an EMBL/GenBank/DDBJ whole genome shotgun (WGS) entry which is preliminary data.</text>
</comment>
<accession>A0A9D1Z4T1</accession>
<dbReference type="Pfam" id="PF08244">
    <property type="entry name" value="Glyco_hydro_32C"/>
    <property type="match status" value="1"/>
</dbReference>
<evidence type="ECO:0000256" key="2">
    <source>
        <dbReference type="ARBA" id="ARBA00023295"/>
    </source>
</evidence>
<dbReference type="Proteomes" id="UP000886824">
    <property type="component" value="Unassembled WGS sequence"/>
</dbReference>
<dbReference type="InterPro" id="IPR013320">
    <property type="entry name" value="ConA-like_dom_sf"/>
</dbReference>
<reference evidence="4" key="1">
    <citation type="journal article" date="2021" name="PeerJ">
        <title>Extensive microbial diversity within the chicken gut microbiome revealed by metagenomics and culture.</title>
        <authorList>
            <person name="Gilroy R."/>
            <person name="Ravi A."/>
            <person name="Getino M."/>
            <person name="Pursley I."/>
            <person name="Horton D.L."/>
            <person name="Alikhan N.F."/>
            <person name="Baker D."/>
            <person name="Gharbi K."/>
            <person name="Hall N."/>
            <person name="Watson M."/>
            <person name="Adriaenssens E.M."/>
            <person name="Foster-Nyarko E."/>
            <person name="Jarju S."/>
            <person name="Secka A."/>
            <person name="Antonio M."/>
            <person name="Oren A."/>
            <person name="Chaudhuri R.R."/>
            <person name="La Ragione R."/>
            <person name="Hildebrand F."/>
            <person name="Pallen M.J."/>
        </authorList>
    </citation>
    <scope>NUCLEOTIDE SEQUENCE</scope>
    <source>
        <strain evidence="4">CHK33-7979</strain>
    </source>
</reference>
<dbReference type="Gene3D" id="2.115.10.20">
    <property type="entry name" value="Glycosyl hydrolase domain, family 43"/>
    <property type="match status" value="1"/>
</dbReference>
<evidence type="ECO:0000256" key="1">
    <source>
        <dbReference type="ARBA" id="ARBA00022801"/>
    </source>
</evidence>
<dbReference type="SUPFAM" id="SSF49899">
    <property type="entry name" value="Concanavalin A-like lectins/glucanases"/>
    <property type="match status" value="1"/>
</dbReference>
<gene>
    <name evidence="4" type="ORF">H9826_05445</name>
</gene>